<keyword evidence="3" id="KW-1185">Reference proteome</keyword>
<reference evidence="2" key="2">
    <citation type="submission" date="2023-05" db="EMBL/GenBank/DDBJ databases">
        <authorList>
            <consortium name="Lawrence Berkeley National Laboratory"/>
            <person name="Steindorff A."/>
            <person name="Hensen N."/>
            <person name="Bonometti L."/>
            <person name="Westerberg I."/>
            <person name="Brannstrom I.O."/>
            <person name="Guillou S."/>
            <person name="Cros-Aarteil S."/>
            <person name="Calhoun S."/>
            <person name="Haridas S."/>
            <person name="Kuo A."/>
            <person name="Mondo S."/>
            <person name="Pangilinan J."/>
            <person name="Riley R."/>
            <person name="Labutti K."/>
            <person name="Andreopoulos B."/>
            <person name="Lipzen A."/>
            <person name="Chen C."/>
            <person name="Yanf M."/>
            <person name="Daum C."/>
            <person name="Ng V."/>
            <person name="Clum A."/>
            <person name="Ohm R."/>
            <person name="Martin F."/>
            <person name="Silar P."/>
            <person name="Natvig D."/>
            <person name="Lalanne C."/>
            <person name="Gautier V."/>
            <person name="Ament-Velasquez S.L."/>
            <person name="Kruys A."/>
            <person name="Hutchinson M.I."/>
            <person name="Powell A.J."/>
            <person name="Barry K."/>
            <person name="Miller A.N."/>
            <person name="Grigoriev I.V."/>
            <person name="Debuchy R."/>
            <person name="Gladieux P."/>
            <person name="Thoren M.H."/>
            <person name="Johannesson H."/>
        </authorList>
    </citation>
    <scope>NUCLEOTIDE SEQUENCE</scope>
    <source>
        <strain evidence="2">CBS 731.68</strain>
    </source>
</reference>
<name>A0AAN6TR42_9PEZI</name>
<feature type="signal peptide" evidence="1">
    <location>
        <begin position="1"/>
        <end position="18"/>
    </location>
</feature>
<dbReference type="AlphaFoldDB" id="A0AAN6TR42"/>
<accession>A0AAN6TR42</accession>
<evidence type="ECO:0000313" key="2">
    <source>
        <dbReference type="EMBL" id="KAK4118570.1"/>
    </source>
</evidence>
<evidence type="ECO:0008006" key="4">
    <source>
        <dbReference type="Google" id="ProtNLM"/>
    </source>
</evidence>
<organism evidence="2 3">
    <name type="scientific">Parathielavia appendiculata</name>
    <dbReference type="NCBI Taxonomy" id="2587402"/>
    <lineage>
        <taxon>Eukaryota</taxon>
        <taxon>Fungi</taxon>
        <taxon>Dikarya</taxon>
        <taxon>Ascomycota</taxon>
        <taxon>Pezizomycotina</taxon>
        <taxon>Sordariomycetes</taxon>
        <taxon>Sordariomycetidae</taxon>
        <taxon>Sordariales</taxon>
        <taxon>Chaetomiaceae</taxon>
        <taxon>Parathielavia</taxon>
    </lineage>
</organism>
<gene>
    <name evidence="2" type="ORF">N657DRAFT_369542</name>
</gene>
<reference evidence="2" key="1">
    <citation type="journal article" date="2023" name="Mol. Phylogenet. Evol.">
        <title>Genome-scale phylogeny and comparative genomics of the fungal order Sordariales.</title>
        <authorList>
            <person name="Hensen N."/>
            <person name="Bonometti L."/>
            <person name="Westerberg I."/>
            <person name="Brannstrom I.O."/>
            <person name="Guillou S."/>
            <person name="Cros-Aarteil S."/>
            <person name="Calhoun S."/>
            <person name="Haridas S."/>
            <person name="Kuo A."/>
            <person name="Mondo S."/>
            <person name="Pangilinan J."/>
            <person name="Riley R."/>
            <person name="LaButti K."/>
            <person name="Andreopoulos B."/>
            <person name="Lipzen A."/>
            <person name="Chen C."/>
            <person name="Yan M."/>
            <person name="Daum C."/>
            <person name="Ng V."/>
            <person name="Clum A."/>
            <person name="Steindorff A."/>
            <person name="Ohm R.A."/>
            <person name="Martin F."/>
            <person name="Silar P."/>
            <person name="Natvig D.O."/>
            <person name="Lalanne C."/>
            <person name="Gautier V."/>
            <person name="Ament-Velasquez S.L."/>
            <person name="Kruys A."/>
            <person name="Hutchinson M.I."/>
            <person name="Powell A.J."/>
            <person name="Barry K."/>
            <person name="Miller A.N."/>
            <person name="Grigoriev I.V."/>
            <person name="Debuchy R."/>
            <person name="Gladieux P."/>
            <person name="Hiltunen Thoren M."/>
            <person name="Johannesson H."/>
        </authorList>
    </citation>
    <scope>NUCLEOTIDE SEQUENCE</scope>
    <source>
        <strain evidence="2">CBS 731.68</strain>
    </source>
</reference>
<dbReference type="GeneID" id="87823801"/>
<comment type="caution">
    <text evidence="2">The sequence shown here is derived from an EMBL/GenBank/DDBJ whole genome shotgun (WGS) entry which is preliminary data.</text>
</comment>
<protein>
    <recommendedName>
        <fullName evidence="4">Secreted protein</fullName>
    </recommendedName>
</protein>
<evidence type="ECO:0000256" key="1">
    <source>
        <dbReference type="SAM" id="SignalP"/>
    </source>
</evidence>
<proteinExistence type="predicted"/>
<dbReference type="EMBL" id="MU853264">
    <property type="protein sequence ID" value="KAK4118570.1"/>
    <property type="molecule type" value="Genomic_DNA"/>
</dbReference>
<dbReference type="RefSeq" id="XP_062642343.1">
    <property type="nucleotide sequence ID" value="XM_062787031.1"/>
</dbReference>
<sequence length="111" mass="12413">MSMPLSETALSIGTVVIALQLCMRPECQTSKSHSRTANRRFLKTCLNNTLTASRISDPYYAVNNSTMDRTPDSVDNLQGQLPFPWRLPAANDLHHSFHGACHTSFSLHLRL</sequence>
<keyword evidence="1" id="KW-0732">Signal</keyword>
<feature type="chain" id="PRO_5042826321" description="Secreted protein" evidence="1">
    <location>
        <begin position="19"/>
        <end position="111"/>
    </location>
</feature>
<dbReference type="Proteomes" id="UP001302602">
    <property type="component" value="Unassembled WGS sequence"/>
</dbReference>
<evidence type="ECO:0000313" key="3">
    <source>
        <dbReference type="Proteomes" id="UP001302602"/>
    </source>
</evidence>